<dbReference type="GO" id="GO:0005634">
    <property type="term" value="C:nucleus"/>
    <property type="evidence" value="ECO:0007669"/>
    <property type="project" value="UniProtKB-SubCell"/>
</dbReference>
<evidence type="ECO:0000256" key="4">
    <source>
        <dbReference type="ARBA" id="ARBA00023242"/>
    </source>
</evidence>
<dbReference type="PANTHER" id="PTHR12322:SF116">
    <property type="entry name" value="DOUBLESEX-MAB RELATED 99B"/>
    <property type="match status" value="1"/>
</dbReference>
<dbReference type="FunFam" id="4.10.1040.10:FF:000001">
    <property type="entry name" value="doublesex- and mab-3-related transcription factor 1"/>
    <property type="match status" value="1"/>
</dbReference>
<protein>
    <submittedName>
        <fullName evidence="8">Doublesex/male abnormal-3-related transcription factor 99B</fullName>
    </submittedName>
</protein>
<organism evidence="8">
    <name type="scientific">Brachionus koreanus</name>
    <dbReference type="NCBI Taxonomy" id="1199090"/>
    <lineage>
        <taxon>Eukaryota</taxon>
        <taxon>Metazoa</taxon>
        <taxon>Spiralia</taxon>
        <taxon>Gnathifera</taxon>
        <taxon>Rotifera</taxon>
        <taxon>Eurotatoria</taxon>
        <taxon>Monogononta</taxon>
        <taxon>Pseudotrocha</taxon>
        <taxon>Ploima</taxon>
        <taxon>Brachionidae</taxon>
        <taxon>Brachionus</taxon>
    </lineage>
</organism>
<dbReference type="GO" id="GO:0007548">
    <property type="term" value="P:sex differentiation"/>
    <property type="evidence" value="ECO:0007669"/>
    <property type="project" value="TreeGrafter"/>
</dbReference>
<keyword evidence="3 5" id="KW-0238">DNA-binding</keyword>
<keyword evidence="2 5" id="KW-0862">Zinc</keyword>
<dbReference type="InterPro" id="IPR036407">
    <property type="entry name" value="DM_DNA-bd_sf"/>
</dbReference>
<feature type="compositionally biased region" description="Basic and acidic residues" evidence="6">
    <location>
        <begin position="200"/>
        <end position="212"/>
    </location>
</feature>
<dbReference type="PANTHER" id="PTHR12322">
    <property type="entry name" value="DOUBLESEX AND MAB-3 RELATED TRANSCRIPTION FACTOR DMRT"/>
    <property type="match status" value="1"/>
</dbReference>
<dbReference type="EMBL" id="JX908761">
    <property type="protein sequence ID" value="AGR88662.1"/>
    <property type="molecule type" value="mRNA"/>
</dbReference>
<dbReference type="GO" id="GO:0000981">
    <property type="term" value="F:DNA-binding transcription factor activity, RNA polymerase II-specific"/>
    <property type="evidence" value="ECO:0007669"/>
    <property type="project" value="TreeGrafter"/>
</dbReference>
<feature type="domain" description="DM" evidence="7">
    <location>
        <begin position="48"/>
        <end position="95"/>
    </location>
</feature>
<evidence type="ECO:0000313" key="8">
    <source>
        <dbReference type="EMBL" id="AGR88662.1"/>
    </source>
</evidence>
<evidence type="ECO:0000259" key="7">
    <source>
        <dbReference type="PROSITE" id="PS50809"/>
    </source>
</evidence>
<dbReference type="SUPFAM" id="SSF82927">
    <property type="entry name" value="Cysteine-rich DNA binding domain, (DM domain)"/>
    <property type="match status" value="1"/>
</dbReference>
<accession>U5KIK2</accession>
<evidence type="ECO:0000256" key="2">
    <source>
        <dbReference type="ARBA" id="ARBA00022833"/>
    </source>
</evidence>
<dbReference type="GO" id="GO:0000978">
    <property type="term" value="F:RNA polymerase II cis-regulatory region sequence-specific DNA binding"/>
    <property type="evidence" value="ECO:0007669"/>
    <property type="project" value="TreeGrafter"/>
</dbReference>
<feature type="compositionally biased region" description="Polar residues" evidence="6">
    <location>
        <begin position="161"/>
        <end position="178"/>
    </location>
</feature>
<evidence type="ECO:0000256" key="6">
    <source>
        <dbReference type="SAM" id="MobiDB-lite"/>
    </source>
</evidence>
<sequence length="381" mass="42239">MESKNMHMGKSQMQAESAGSGQLTQSFPALPQALFMRASEKYQRTPKCARCRNHGVVSTLKGHKRYCKWKDCNCAKCTLIAERQRVMAAQVALRRQQAQEESEAKELSLLYGTSCETILALKRTLQSDNKPDDSEDNEIIEDEAVFDDYEKPCVKNKKASESVSETYLSNSPTSSDSSAHLEHESKRQRLSPAKPNPKPFYDDLCERKDSPKNSHYTSPVVSPNERVADHSNQRYTNFFNSQSNNQMPAHSLFPQHLNQPPLYMPGFGSQSKFLTNSPFMANHEHAALAAAAAFHLNSNLAAAVAAASSSQSSSYNRLPAHLMPLGSHFSYFNQFATLGNKFSAKNDNETGSYDANFYDSAANMSTSSSCSVSNDSLSIRP</sequence>
<feature type="compositionally biased region" description="Polar residues" evidence="6">
    <location>
        <begin position="11"/>
        <end position="22"/>
    </location>
</feature>
<dbReference type="InterPro" id="IPR026607">
    <property type="entry name" value="DMRT"/>
</dbReference>
<feature type="DNA-binding region" description="DM" evidence="5">
    <location>
        <begin position="48"/>
        <end position="95"/>
    </location>
</feature>
<dbReference type="GO" id="GO:0046872">
    <property type="term" value="F:metal ion binding"/>
    <property type="evidence" value="ECO:0007669"/>
    <property type="project" value="UniProtKB-KW"/>
</dbReference>
<comment type="subcellular location">
    <subcellularLocation>
        <location evidence="5">Nucleus</location>
    </subcellularLocation>
</comment>
<reference evidence="8" key="1">
    <citation type="submission" date="2012-10" db="EMBL/GenBank/DDBJ databases">
        <authorList>
            <person name="Kim B.-M."/>
            <person name="Jeong C.-B."/>
            <person name="Rhee J.-S."/>
            <person name="Lee J.-S."/>
        </authorList>
    </citation>
    <scope>NUCLEOTIDE SEQUENCE</scope>
</reference>
<keyword evidence="4 5" id="KW-0539">Nucleus</keyword>
<dbReference type="InterPro" id="IPR001275">
    <property type="entry name" value="DM_DNA-bd"/>
</dbReference>
<dbReference type="Pfam" id="PF00751">
    <property type="entry name" value="DM"/>
    <property type="match status" value="1"/>
</dbReference>
<reference evidence="8" key="2">
    <citation type="journal article" date="2014" name="Comp. Biochem. Physiol. B, Biochem. Mol. Biol.">
        <title>Identification of three doublesex genes in the monogonont rotifer Brachionus koreanus and their transcriptional responses to environmental stressor-triggered population growth retardation.</title>
        <authorList>
            <person name="Kim B.M."/>
            <person name="Jeong C.B."/>
            <person name="Kim I.C."/>
            <person name="Yim J.H."/>
            <person name="Lee Y.S."/>
            <person name="Rhee J.S."/>
            <person name="Lee J.S."/>
        </authorList>
    </citation>
    <scope>NUCLEOTIDE SEQUENCE</scope>
</reference>
<dbReference type="SMART" id="SM00301">
    <property type="entry name" value="DM"/>
    <property type="match status" value="1"/>
</dbReference>
<evidence type="ECO:0000256" key="5">
    <source>
        <dbReference type="PROSITE-ProRule" id="PRU00070"/>
    </source>
</evidence>
<feature type="region of interest" description="Disordered" evidence="6">
    <location>
        <begin position="160"/>
        <end position="228"/>
    </location>
</feature>
<feature type="region of interest" description="Disordered" evidence="6">
    <location>
        <begin position="1"/>
        <end position="22"/>
    </location>
</feature>
<dbReference type="PROSITE" id="PS50809">
    <property type="entry name" value="DM_2"/>
    <property type="match status" value="1"/>
</dbReference>
<evidence type="ECO:0000256" key="3">
    <source>
        <dbReference type="ARBA" id="ARBA00023125"/>
    </source>
</evidence>
<keyword evidence="1 5" id="KW-0479">Metal-binding</keyword>
<proteinExistence type="evidence at transcript level"/>
<gene>
    <name evidence="8" type="primary">DMRT99B</name>
</gene>
<dbReference type="AlphaFoldDB" id="U5KIK2"/>
<name>U5KIK2_9BILA</name>
<dbReference type="Gene3D" id="4.10.1040.10">
    <property type="entry name" value="DM DNA-binding domain"/>
    <property type="match status" value="1"/>
</dbReference>
<dbReference type="PROSITE" id="PS40000">
    <property type="entry name" value="DM_1"/>
    <property type="match status" value="1"/>
</dbReference>
<evidence type="ECO:0000256" key="1">
    <source>
        <dbReference type="ARBA" id="ARBA00022723"/>
    </source>
</evidence>